<evidence type="ECO:0000256" key="1">
    <source>
        <dbReference type="SAM" id="MobiDB-lite"/>
    </source>
</evidence>
<reference evidence="3" key="2">
    <citation type="journal article" date="2008" name="Nucleic Acids Res.">
        <title>The rice annotation project database (RAP-DB): 2008 update.</title>
        <authorList>
            <consortium name="The rice annotation project (RAP)"/>
        </authorList>
    </citation>
    <scope>GENOME REANNOTATION</scope>
    <source>
        <strain evidence="3">cv. Nipponbare</strain>
    </source>
</reference>
<accession>Q2R993</accession>
<dbReference type="Proteomes" id="UP000000763">
    <property type="component" value="Chromosome 11"/>
</dbReference>
<feature type="compositionally biased region" description="Polar residues" evidence="1">
    <location>
        <begin position="105"/>
        <end position="121"/>
    </location>
</feature>
<protein>
    <submittedName>
        <fullName evidence="2">Retrotransposon protein, putative, Ty1-copia sub-class</fullName>
    </submittedName>
</protein>
<evidence type="ECO:0000313" key="3">
    <source>
        <dbReference type="Proteomes" id="UP000000763"/>
    </source>
</evidence>
<dbReference type="EMBL" id="AC145323">
    <property type="protein sequence ID" value="AAX96389.1"/>
    <property type="molecule type" value="Genomic_DNA"/>
</dbReference>
<name>Q2R993_ORYSJ</name>
<feature type="compositionally biased region" description="Basic and acidic residues" evidence="1">
    <location>
        <begin position="131"/>
        <end position="149"/>
    </location>
</feature>
<dbReference type="AlphaFoldDB" id="Q2R993"/>
<feature type="region of interest" description="Disordered" evidence="1">
    <location>
        <begin position="101"/>
        <end position="150"/>
    </location>
</feature>
<reference evidence="3" key="1">
    <citation type="journal article" date="2005" name="Nature">
        <title>The map-based sequence of the rice genome.</title>
        <authorList>
            <consortium name="International rice genome sequencing project (IRGSP)"/>
            <person name="Matsumoto T."/>
            <person name="Wu J."/>
            <person name="Kanamori H."/>
            <person name="Katayose Y."/>
            <person name="Fujisawa M."/>
            <person name="Namiki N."/>
            <person name="Mizuno H."/>
            <person name="Yamamoto K."/>
            <person name="Antonio B.A."/>
            <person name="Baba T."/>
            <person name="Sakata K."/>
            <person name="Nagamura Y."/>
            <person name="Aoki H."/>
            <person name="Arikawa K."/>
            <person name="Arita K."/>
            <person name="Bito T."/>
            <person name="Chiden Y."/>
            <person name="Fujitsuka N."/>
            <person name="Fukunaka R."/>
            <person name="Hamada M."/>
            <person name="Harada C."/>
            <person name="Hayashi A."/>
            <person name="Hijishita S."/>
            <person name="Honda M."/>
            <person name="Hosokawa S."/>
            <person name="Ichikawa Y."/>
            <person name="Idonuma A."/>
            <person name="Iijima M."/>
            <person name="Ikeda M."/>
            <person name="Ikeno M."/>
            <person name="Ito K."/>
            <person name="Ito S."/>
            <person name="Ito T."/>
            <person name="Ito Y."/>
            <person name="Ito Y."/>
            <person name="Iwabuchi A."/>
            <person name="Kamiya K."/>
            <person name="Karasawa W."/>
            <person name="Kurita K."/>
            <person name="Katagiri S."/>
            <person name="Kikuta A."/>
            <person name="Kobayashi H."/>
            <person name="Kobayashi N."/>
            <person name="Machita K."/>
            <person name="Maehara T."/>
            <person name="Masukawa M."/>
            <person name="Mizubayashi T."/>
            <person name="Mukai Y."/>
            <person name="Nagasaki H."/>
            <person name="Nagata Y."/>
            <person name="Naito S."/>
            <person name="Nakashima M."/>
            <person name="Nakama Y."/>
            <person name="Nakamichi Y."/>
            <person name="Nakamura M."/>
            <person name="Meguro A."/>
            <person name="Negishi M."/>
            <person name="Ohta I."/>
            <person name="Ohta T."/>
            <person name="Okamoto M."/>
            <person name="Ono N."/>
            <person name="Saji S."/>
            <person name="Sakaguchi M."/>
            <person name="Sakai K."/>
            <person name="Shibata M."/>
            <person name="Shimokawa T."/>
            <person name="Song J."/>
            <person name="Takazaki Y."/>
            <person name="Terasawa K."/>
            <person name="Tsugane M."/>
            <person name="Tsuji K."/>
            <person name="Ueda S."/>
            <person name="Waki K."/>
            <person name="Yamagata H."/>
            <person name="Yamamoto M."/>
            <person name="Yamamoto S."/>
            <person name="Yamane H."/>
            <person name="Yoshiki S."/>
            <person name="Yoshihara R."/>
            <person name="Yukawa K."/>
            <person name="Zhong H."/>
            <person name="Yano M."/>
            <person name="Yuan Q."/>
            <person name="Ouyang S."/>
            <person name="Liu J."/>
            <person name="Jones K.M."/>
            <person name="Gansberger K."/>
            <person name="Moffat K."/>
            <person name="Hill J."/>
            <person name="Bera J."/>
            <person name="Fadrosh D."/>
            <person name="Jin S."/>
            <person name="Johri S."/>
            <person name="Kim M."/>
            <person name="Overton L."/>
            <person name="Reardon M."/>
            <person name="Tsitrin T."/>
            <person name="Vuong H."/>
            <person name="Weaver B."/>
            <person name="Ciecko A."/>
            <person name="Tallon L."/>
            <person name="Jackson J."/>
            <person name="Pai G."/>
            <person name="Aken S.V."/>
            <person name="Utterback T."/>
            <person name="Reidmuller S."/>
            <person name="Feldblyum T."/>
            <person name="Hsiao J."/>
            <person name="Zismann V."/>
            <person name="Iobst S."/>
            <person name="de Vazeille A.R."/>
            <person name="Buell C.R."/>
            <person name="Ying K."/>
            <person name="Li Y."/>
            <person name="Lu T."/>
            <person name="Huang Y."/>
            <person name="Zhao Q."/>
            <person name="Feng Q."/>
            <person name="Zhang L."/>
            <person name="Zhu J."/>
            <person name="Weng Q."/>
            <person name="Mu J."/>
            <person name="Lu Y."/>
            <person name="Fan D."/>
            <person name="Liu Y."/>
            <person name="Guan J."/>
            <person name="Zhang Y."/>
            <person name="Yu S."/>
            <person name="Liu X."/>
            <person name="Zhang Y."/>
            <person name="Hong G."/>
            <person name="Han B."/>
            <person name="Choisne N."/>
            <person name="Demange N."/>
            <person name="Orjeda G."/>
            <person name="Samain S."/>
            <person name="Cattolico L."/>
            <person name="Pelletier E."/>
            <person name="Couloux A."/>
            <person name="Segurens B."/>
            <person name="Wincker P."/>
            <person name="D'Hont A."/>
            <person name="Scarpelli C."/>
            <person name="Weissenbach J."/>
            <person name="Salanoubat M."/>
            <person name="Quetier F."/>
            <person name="Yu Y."/>
            <person name="Kim H.R."/>
            <person name="Rambo T."/>
            <person name="Currie J."/>
            <person name="Collura K."/>
            <person name="Luo M."/>
            <person name="Yang T."/>
            <person name="Ammiraju J.S.S."/>
            <person name="Engler F."/>
            <person name="Soderlund C."/>
            <person name="Wing R.A."/>
            <person name="Palmer L.E."/>
            <person name="de la Bastide M."/>
            <person name="Spiegel L."/>
            <person name="Nascimento L."/>
            <person name="Zutavern T."/>
            <person name="O'Shaughnessy A."/>
            <person name="Dike S."/>
            <person name="Dedhia N."/>
            <person name="Preston R."/>
            <person name="Balija V."/>
            <person name="McCombie W.R."/>
            <person name="Chow T."/>
            <person name="Chen H."/>
            <person name="Chung M."/>
            <person name="Chen C."/>
            <person name="Shaw J."/>
            <person name="Wu H."/>
            <person name="Hsiao K."/>
            <person name="Chao Y."/>
            <person name="Chu M."/>
            <person name="Cheng C."/>
            <person name="Hour A."/>
            <person name="Lee P."/>
            <person name="Lin S."/>
            <person name="Lin Y."/>
            <person name="Liou J."/>
            <person name="Liu S."/>
            <person name="Hsing Y."/>
            <person name="Raghuvanshi S."/>
            <person name="Mohanty A."/>
            <person name="Bharti A.K."/>
            <person name="Gaur A."/>
            <person name="Gupta V."/>
            <person name="Kumar D."/>
            <person name="Ravi V."/>
            <person name="Vij S."/>
            <person name="Kapur A."/>
            <person name="Khurana P."/>
            <person name="Khurana P."/>
            <person name="Khurana J.P."/>
            <person name="Tyagi A.K."/>
            <person name="Gaikwad K."/>
            <person name="Singh A."/>
            <person name="Dalal V."/>
            <person name="Srivastava S."/>
            <person name="Dixit A."/>
            <person name="Pal A.K."/>
            <person name="Ghazi I.A."/>
            <person name="Yadav M."/>
            <person name="Pandit A."/>
            <person name="Bhargava A."/>
            <person name="Sureshbabu K."/>
            <person name="Batra K."/>
            <person name="Sharma T.R."/>
            <person name="Mohapatra T."/>
            <person name="Singh N.K."/>
            <person name="Messing J."/>
            <person name="Nelson A.B."/>
            <person name="Fuks G."/>
            <person name="Kavchok S."/>
            <person name="Keizer G."/>
            <person name="Linton E."/>
            <person name="Llaca V."/>
            <person name="Song R."/>
            <person name="Tanyolac B."/>
            <person name="Young S."/>
            <person name="Ho-Il K."/>
            <person name="Hahn J.H."/>
            <person name="Sangsakoo G."/>
            <person name="Vanavichit A."/>
            <person name="de Mattos Luiz.A.T."/>
            <person name="Zimmer P.D."/>
            <person name="Malone G."/>
            <person name="Dellagostin O."/>
            <person name="de Oliveira A.C."/>
            <person name="Bevan M."/>
            <person name="Bancroft I."/>
            <person name="Minx P."/>
            <person name="Cordum H."/>
            <person name="Wilson R."/>
            <person name="Cheng Z."/>
            <person name="Jin W."/>
            <person name="Jiang J."/>
            <person name="Leong S.A."/>
            <person name="Iwama H."/>
            <person name="Gojobori T."/>
            <person name="Itoh T."/>
            <person name="Niimura Y."/>
            <person name="Fujii Y."/>
            <person name="Habara T."/>
            <person name="Sakai H."/>
            <person name="Sato Y."/>
            <person name="Wilson G."/>
            <person name="Kumar K."/>
            <person name="McCouch S."/>
            <person name="Juretic N."/>
            <person name="Hoen D."/>
            <person name="Wright S."/>
            <person name="Bruskiewich R."/>
            <person name="Bureau T."/>
            <person name="Miyao A."/>
            <person name="Hirochika H."/>
            <person name="Nishikawa T."/>
            <person name="Kadowaki K."/>
            <person name="Sugiura M."/>
            <person name="Burr B."/>
            <person name="Sasaki T."/>
        </authorList>
    </citation>
    <scope>NUCLEOTIDE SEQUENCE [LARGE SCALE GENOMIC DNA]</scope>
    <source>
        <strain evidence="3">cv. Nipponbare</strain>
    </source>
</reference>
<organism evidence="2 3">
    <name type="scientific">Oryza sativa subsp. japonica</name>
    <name type="common">Rice</name>
    <dbReference type="NCBI Taxonomy" id="39947"/>
    <lineage>
        <taxon>Eukaryota</taxon>
        <taxon>Viridiplantae</taxon>
        <taxon>Streptophyta</taxon>
        <taxon>Embryophyta</taxon>
        <taxon>Tracheophyta</taxon>
        <taxon>Spermatophyta</taxon>
        <taxon>Magnoliopsida</taxon>
        <taxon>Liliopsida</taxon>
        <taxon>Poales</taxon>
        <taxon>Poaceae</taxon>
        <taxon>BOP clade</taxon>
        <taxon>Oryzoideae</taxon>
        <taxon>Oryzeae</taxon>
        <taxon>Oryzinae</taxon>
        <taxon>Oryza</taxon>
        <taxon>Oryza sativa</taxon>
    </lineage>
</organism>
<gene>
    <name evidence="2" type="ordered locus">LOC_Os11g09550</name>
</gene>
<sequence>MDNGMSDGKFVKSSDFVCTSCAIGKLILRPSYLRIKVEPLKFLERIQGDICGPIQPLSGPFRNSSTTFYTVATNNLPNSFTVSKSVTKSYIPARNVPERIEVPNKTIQLPSSKESGRSTANSRKRTRKQRRESSDRVNETQPQVERHQVDLSIPLPTSTVHSISDDGTLECPDAVILGNTEPSTGVYEISINYVESGESFNRKTTIFNIYFASSVAAYLYGSLDSDIYMKVLDGIPIPNESANRKMYCVKLKRSLCGLKQSGECGITD</sequence>
<proteinExistence type="predicted"/>
<evidence type="ECO:0000313" key="2">
    <source>
        <dbReference type="EMBL" id="AAX96389.1"/>
    </source>
</evidence>